<organism evidence="2 3">
    <name type="scientific">Cutaneotrichosporon spelunceum</name>
    <dbReference type="NCBI Taxonomy" id="1672016"/>
    <lineage>
        <taxon>Eukaryota</taxon>
        <taxon>Fungi</taxon>
        <taxon>Dikarya</taxon>
        <taxon>Basidiomycota</taxon>
        <taxon>Agaricomycotina</taxon>
        <taxon>Tremellomycetes</taxon>
        <taxon>Trichosporonales</taxon>
        <taxon>Trichosporonaceae</taxon>
        <taxon>Cutaneotrichosporon</taxon>
    </lineage>
</organism>
<sequence length="209" mass="23611">MSLSKELPLLPTPLRDRSTDWDENLPTLDGFYATLEAAWATIDTPLRHRLPAIFSVNRNLSNLALNLPYLNNLLVRWTPPSSRQKNTLWKIGTHLVDFRNNLEIILKSYTLSQLSQWQARAEEAMKSVLHTVSHLDSPWDCAGWVVAMGKTFALHIARIGCFSHSSRFTLKTIAHTIYGECFTPLSPHQEPLSSPAPSDTSSSFDDIRL</sequence>
<dbReference type="EMBL" id="BTCM01000008">
    <property type="protein sequence ID" value="GMK59750.1"/>
    <property type="molecule type" value="Genomic_DNA"/>
</dbReference>
<gene>
    <name evidence="2" type="ORF">CspeluHIS016_0803560</name>
</gene>
<evidence type="ECO:0000256" key="1">
    <source>
        <dbReference type="SAM" id="MobiDB-lite"/>
    </source>
</evidence>
<evidence type="ECO:0000313" key="3">
    <source>
        <dbReference type="Proteomes" id="UP001222932"/>
    </source>
</evidence>
<reference evidence="2" key="2">
    <citation type="submission" date="2023-06" db="EMBL/GenBank/DDBJ databases">
        <authorList>
            <person name="Kobayashi Y."/>
            <person name="Kayamori A."/>
            <person name="Aoki K."/>
            <person name="Shiwa Y."/>
            <person name="Fujita N."/>
            <person name="Sugita T."/>
            <person name="Iwasaki W."/>
            <person name="Tanaka N."/>
            <person name="Takashima M."/>
        </authorList>
    </citation>
    <scope>NUCLEOTIDE SEQUENCE</scope>
    <source>
        <strain evidence="2">HIS016</strain>
    </source>
</reference>
<reference evidence="2" key="1">
    <citation type="journal article" date="2023" name="BMC Genomics">
        <title>Chromosome-level genome assemblies of Cutaneotrichosporon spp. (Trichosporonales, Basidiomycota) reveal imbalanced evolution between nucleotide sequences and chromosome synteny.</title>
        <authorList>
            <person name="Kobayashi Y."/>
            <person name="Kayamori A."/>
            <person name="Aoki K."/>
            <person name="Shiwa Y."/>
            <person name="Matsutani M."/>
            <person name="Fujita N."/>
            <person name="Sugita T."/>
            <person name="Iwasaki W."/>
            <person name="Tanaka N."/>
            <person name="Takashima M."/>
        </authorList>
    </citation>
    <scope>NUCLEOTIDE SEQUENCE</scope>
    <source>
        <strain evidence="2">HIS016</strain>
    </source>
</reference>
<feature type="region of interest" description="Disordered" evidence="1">
    <location>
        <begin position="189"/>
        <end position="209"/>
    </location>
</feature>
<comment type="caution">
    <text evidence="2">The sequence shown here is derived from an EMBL/GenBank/DDBJ whole genome shotgun (WGS) entry which is preliminary data.</text>
</comment>
<feature type="compositionally biased region" description="Low complexity" evidence="1">
    <location>
        <begin position="191"/>
        <end position="209"/>
    </location>
</feature>
<dbReference type="Proteomes" id="UP001222932">
    <property type="component" value="Unassembled WGS sequence"/>
</dbReference>
<accession>A0AAD3YDZ9</accession>
<protein>
    <submittedName>
        <fullName evidence="2">Uncharacterized protein</fullName>
    </submittedName>
</protein>
<name>A0AAD3YDZ9_9TREE</name>
<evidence type="ECO:0000313" key="2">
    <source>
        <dbReference type="EMBL" id="GMK59750.1"/>
    </source>
</evidence>
<proteinExistence type="predicted"/>
<dbReference type="AlphaFoldDB" id="A0AAD3YDZ9"/>
<keyword evidence="3" id="KW-1185">Reference proteome</keyword>